<dbReference type="AlphaFoldDB" id="A0AAV6K751"/>
<sequence>MEKVIVLESIKCYGLTLRNHWIRNQLHTGSNFNFSSLLPVVRPGNASSKYRSLWCRLRKFFSGVSLPEAQRQSMSSFLRDTLHQGKELLSCTIQLTETTAFTRFEP</sequence>
<evidence type="ECO:0000313" key="2">
    <source>
        <dbReference type="Proteomes" id="UP000823749"/>
    </source>
</evidence>
<protein>
    <submittedName>
        <fullName evidence="1">Uncharacterized protein</fullName>
    </submittedName>
</protein>
<evidence type="ECO:0000313" key="1">
    <source>
        <dbReference type="EMBL" id="KAG5548278.1"/>
    </source>
</evidence>
<dbReference type="EMBL" id="JACTNZ010000005">
    <property type="protein sequence ID" value="KAG5548278.1"/>
    <property type="molecule type" value="Genomic_DNA"/>
</dbReference>
<proteinExistence type="predicted"/>
<keyword evidence="2" id="KW-1185">Reference proteome</keyword>
<organism evidence="1 2">
    <name type="scientific">Rhododendron griersonianum</name>
    <dbReference type="NCBI Taxonomy" id="479676"/>
    <lineage>
        <taxon>Eukaryota</taxon>
        <taxon>Viridiplantae</taxon>
        <taxon>Streptophyta</taxon>
        <taxon>Embryophyta</taxon>
        <taxon>Tracheophyta</taxon>
        <taxon>Spermatophyta</taxon>
        <taxon>Magnoliopsida</taxon>
        <taxon>eudicotyledons</taxon>
        <taxon>Gunneridae</taxon>
        <taxon>Pentapetalae</taxon>
        <taxon>asterids</taxon>
        <taxon>Ericales</taxon>
        <taxon>Ericaceae</taxon>
        <taxon>Ericoideae</taxon>
        <taxon>Rhodoreae</taxon>
        <taxon>Rhododendron</taxon>
    </lineage>
</organism>
<gene>
    <name evidence="1" type="ORF">RHGRI_013843</name>
</gene>
<dbReference type="Proteomes" id="UP000823749">
    <property type="component" value="Chromosome 5"/>
</dbReference>
<name>A0AAV6K751_9ERIC</name>
<accession>A0AAV6K751</accession>
<reference evidence="1" key="1">
    <citation type="submission" date="2020-08" db="EMBL/GenBank/DDBJ databases">
        <title>Plant Genome Project.</title>
        <authorList>
            <person name="Zhang R.-G."/>
        </authorList>
    </citation>
    <scope>NUCLEOTIDE SEQUENCE</scope>
    <source>
        <strain evidence="1">WSP0</strain>
        <tissue evidence="1">Leaf</tissue>
    </source>
</reference>
<comment type="caution">
    <text evidence="1">The sequence shown here is derived from an EMBL/GenBank/DDBJ whole genome shotgun (WGS) entry which is preliminary data.</text>
</comment>